<dbReference type="STRING" id="1307763.L21SP4_00525"/>
<sequence length="156" mass="17258">MSDELQVQIKGLMPTPSGCGVFLGNGKHGGKIIAIFVDHHVAAAITMFLKGVEKPRPLTHDLITHIFAGLDARLEKVLINDLKNDTYYARLYITQENELGRNVVEIDARPSDSMALALQQHAPIFVKASVWERAEDMAWALEESSGDEDGDEDVEE</sequence>
<reference evidence="3" key="1">
    <citation type="submission" date="2015-02" db="EMBL/GenBank/DDBJ databases">
        <title>Description and complete genome sequence of the first cultured representative of the subdivision 5 of the Verrucomicrobia phylum.</title>
        <authorList>
            <person name="Spring S."/>
            <person name="Bunk B."/>
            <person name="Sproer C."/>
            <person name="Klenk H.-P."/>
        </authorList>
    </citation>
    <scope>NUCLEOTIDE SEQUENCE [LARGE SCALE GENOMIC DNA]</scope>
    <source>
        <strain evidence="3">L21-Fru-AB</strain>
    </source>
</reference>
<gene>
    <name evidence="2" type="ORF">L21SP4_00525</name>
</gene>
<dbReference type="KEGG" id="vbl:L21SP4_00525"/>
<reference evidence="2 3" key="2">
    <citation type="journal article" date="2016" name="ISME J.">
        <title>Characterization of the first cultured representative of Verrucomicrobia subdivision 5 indicates the proposal of a novel phylum.</title>
        <authorList>
            <person name="Spring S."/>
            <person name="Bunk B."/>
            <person name="Sproer C."/>
            <person name="Schumann P."/>
            <person name="Rohde M."/>
            <person name="Tindall B.J."/>
            <person name="Klenk H.P."/>
        </authorList>
    </citation>
    <scope>NUCLEOTIDE SEQUENCE [LARGE SCALE GENOMIC DNA]</scope>
    <source>
        <strain evidence="2 3">L21-Fru-AB</strain>
    </source>
</reference>
<dbReference type="AlphaFoldDB" id="A0A0G3EEE5"/>
<dbReference type="PANTHER" id="PTHR15160:SF1">
    <property type="entry name" value="VON HIPPEL-LINDAU DISEASE TUMOR SUPPRESSOR"/>
    <property type="match status" value="1"/>
</dbReference>
<dbReference type="Gene3D" id="3.10.690.10">
    <property type="entry name" value="Bifunctional nuclease domain"/>
    <property type="match status" value="1"/>
</dbReference>
<dbReference type="InterPro" id="IPR036104">
    <property type="entry name" value="BFN_sf"/>
</dbReference>
<proteinExistence type="predicted"/>
<dbReference type="OrthoDB" id="9788698at2"/>
<dbReference type="PANTHER" id="PTHR15160">
    <property type="entry name" value="VON HIPPEL-LINDAU PROTEIN"/>
    <property type="match status" value="1"/>
</dbReference>
<protein>
    <recommendedName>
        <fullName evidence="1">BFN domain-containing protein</fullName>
    </recommendedName>
</protein>
<evidence type="ECO:0000313" key="2">
    <source>
        <dbReference type="EMBL" id="AKJ63797.1"/>
    </source>
</evidence>
<organism evidence="2 3">
    <name type="scientific">Kiritimatiella glycovorans</name>
    <dbReference type="NCBI Taxonomy" id="1307763"/>
    <lineage>
        <taxon>Bacteria</taxon>
        <taxon>Pseudomonadati</taxon>
        <taxon>Kiritimatiellota</taxon>
        <taxon>Kiritimatiellia</taxon>
        <taxon>Kiritimatiellales</taxon>
        <taxon>Kiritimatiellaceae</taxon>
        <taxon>Kiritimatiella</taxon>
    </lineage>
</organism>
<name>A0A0G3EEE5_9BACT</name>
<dbReference type="SUPFAM" id="SSF103256">
    <property type="entry name" value="Hypothetical protein TM0160"/>
    <property type="match status" value="1"/>
</dbReference>
<dbReference type="InterPro" id="IPR003729">
    <property type="entry name" value="Bi_nuclease_dom"/>
</dbReference>
<accession>A0A0G3EEE5</accession>
<dbReference type="EMBL" id="CP010904">
    <property type="protein sequence ID" value="AKJ63797.1"/>
    <property type="molecule type" value="Genomic_DNA"/>
</dbReference>
<dbReference type="Pfam" id="PF02577">
    <property type="entry name" value="BFN_dom"/>
    <property type="match status" value="1"/>
</dbReference>
<evidence type="ECO:0000313" key="3">
    <source>
        <dbReference type="Proteomes" id="UP000035268"/>
    </source>
</evidence>
<dbReference type="PATRIC" id="fig|1609981.3.peg.546"/>
<dbReference type="PROSITE" id="PS51658">
    <property type="entry name" value="BFN"/>
    <property type="match status" value="1"/>
</dbReference>
<dbReference type="GO" id="GO:0004518">
    <property type="term" value="F:nuclease activity"/>
    <property type="evidence" value="ECO:0007669"/>
    <property type="project" value="InterPro"/>
</dbReference>
<feature type="domain" description="BFN" evidence="1">
    <location>
        <begin position="4"/>
        <end position="138"/>
    </location>
</feature>
<evidence type="ECO:0000259" key="1">
    <source>
        <dbReference type="PROSITE" id="PS51658"/>
    </source>
</evidence>
<dbReference type="RefSeq" id="WP_074041364.1">
    <property type="nucleotide sequence ID" value="NZ_CP010904.1"/>
</dbReference>
<dbReference type="Proteomes" id="UP000035268">
    <property type="component" value="Chromosome"/>
</dbReference>
<keyword evidence="3" id="KW-1185">Reference proteome</keyword>